<feature type="region of interest" description="Disordered" evidence="1">
    <location>
        <begin position="1"/>
        <end position="125"/>
    </location>
</feature>
<proteinExistence type="predicted"/>
<name>A0A919G258_9ACTN</name>
<gene>
    <name evidence="2" type="ORF">GCM10018793_20260</name>
</gene>
<accession>A0A919G258</accession>
<feature type="compositionally biased region" description="Basic residues" evidence="1">
    <location>
        <begin position="69"/>
        <end position="78"/>
    </location>
</feature>
<organism evidence="2 3">
    <name type="scientific">Streptomyces sulfonofaciens</name>
    <dbReference type="NCBI Taxonomy" id="68272"/>
    <lineage>
        <taxon>Bacteria</taxon>
        <taxon>Bacillati</taxon>
        <taxon>Actinomycetota</taxon>
        <taxon>Actinomycetes</taxon>
        <taxon>Kitasatosporales</taxon>
        <taxon>Streptomycetaceae</taxon>
        <taxon>Streptomyces</taxon>
    </lineage>
</organism>
<keyword evidence="3" id="KW-1185">Reference proteome</keyword>
<evidence type="ECO:0000256" key="1">
    <source>
        <dbReference type="SAM" id="MobiDB-lite"/>
    </source>
</evidence>
<feature type="compositionally biased region" description="Basic and acidic residues" evidence="1">
    <location>
        <begin position="23"/>
        <end position="33"/>
    </location>
</feature>
<evidence type="ECO:0000313" key="2">
    <source>
        <dbReference type="EMBL" id="GHH75810.1"/>
    </source>
</evidence>
<dbReference type="EMBL" id="BNCD01000004">
    <property type="protein sequence ID" value="GHH75810.1"/>
    <property type="molecule type" value="Genomic_DNA"/>
</dbReference>
<dbReference type="AlphaFoldDB" id="A0A919G258"/>
<feature type="compositionally biased region" description="Low complexity" evidence="1">
    <location>
        <begin position="83"/>
        <end position="106"/>
    </location>
</feature>
<protein>
    <submittedName>
        <fullName evidence="2">Uncharacterized protein</fullName>
    </submittedName>
</protein>
<dbReference type="Proteomes" id="UP000603708">
    <property type="component" value="Unassembled WGS sequence"/>
</dbReference>
<sequence>MVAQSGGFAVDAGAEGLPYIKTLPEREGTGERSGRRKARRPPRARPARSGAVRGRAGRGTGRLRGARSAGRRAARRRNGGGPVRVIPVGRAGAGQRVARPVPRPRVTFQESAFHERPPCPYRKRS</sequence>
<feature type="compositionally biased region" description="Basic residues" evidence="1">
    <location>
        <begin position="34"/>
        <end position="46"/>
    </location>
</feature>
<comment type="caution">
    <text evidence="2">The sequence shown here is derived from an EMBL/GenBank/DDBJ whole genome shotgun (WGS) entry which is preliminary data.</text>
</comment>
<evidence type="ECO:0000313" key="3">
    <source>
        <dbReference type="Proteomes" id="UP000603708"/>
    </source>
</evidence>
<reference evidence="2" key="1">
    <citation type="journal article" date="2014" name="Int. J. Syst. Evol. Microbiol.">
        <title>Complete genome sequence of Corynebacterium casei LMG S-19264T (=DSM 44701T), isolated from a smear-ripened cheese.</title>
        <authorList>
            <consortium name="US DOE Joint Genome Institute (JGI-PGF)"/>
            <person name="Walter F."/>
            <person name="Albersmeier A."/>
            <person name="Kalinowski J."/>
            <person name="Ruckert C."/>
        </authorList>
    </citation>
    <scope>NUCLEOTIDE SEQUENCE</scope>
    <source>
        <strain evidence="2">JCM 5069</strain>
    </source>
</reference>
<reference evidence="2" key="2">
    <citation type="submission" date="2020-09" db="EMBL/GenBank/DDBJ databases">
        <authorList>
            <person name="Sun Q."/>
            <person name="Ohkuma M."/>
        </authorList>
    </citation>
    <scope>NUCLEOTIDE SEQUENCE</scope>
    <source>
        <strain evidence="2">JCM 5069</strain>
    </source>
</reference>